<dbReference type="InterPro" id="IPR051485">
    <property type="entry name" value="SR-CTD_assoc_factor"/>
</dbReference>
<organism evidence="7 8">
    <name type="scientific">Ignelater luminosus</name>
    <name type="common">Cucubano</name>
    <name type="synonym">Pyrophorus luminosus</name>
    <dbReference type="NCBI Taxonomy" id="2038154"/>
    <lineage>
        <taxon>Eukaryota</taxon>
        <taxon>Metazoa</taxon>
        <taxon>Ecdysozoa</taxon>
        <taxon>Arthropoda</taxon>
        <taxon>Hexapoda</taxon>
        <taxon>Insecta</taxon>
        <taxon>Pterygota</taxon>
        <taxon>Neoptera</taxon>
        <taxon>Endopterygota</taxon>
        <taxon>Coleoptera</taxon>
        <taxon>Polyphaga</taxon>
        <taxon>Elateriformia</taxon>
        <taxon>Elateroidea</taxon>
        <taxon>Elateridae</taxon>
        <taxon>Agrypninae</taxon>
        <taxon>Pyrophorini</taxon>
        <taxon>Ignelater</taxon>
    </lineage>
</organism>
<dbReference type="Gene3D" id="1.10.10.790">
    <property type="entry name" value="Surp module"/>
    <property type="match status" value="1"/>
</dbReference>
<dbReference type="InterPro" id="IPR006569">
    <property type="entry name" value="CID_dom"/>
</dbReference>
<dbReference type="PANTHER" id="PTHR23140">
    <property type="entry name" value="RNA PROCESSING PROTEIN LD23810P"/>
    <property type="match status" value="1"/>
</dbReference>
<dbReference type="GO" id="GO:0003723">
    <property type="term" value="F:RNA binding"/>
    <property type="evidence" value="ECO:0007669"/>
    <property type="project" value="UniProtKB-UniRule"/>
</dbReference>
<dbReference type="SMART" id="SM00360">
    <property type="entry name" value="RRM"/>
    <property type="match status" value="1"/>
</dbReference>
<dbReference type="InterPro" id="IPR035967">
    <property type="entry name" value="SWAP/Surp_sf"/>
</dbReference>
<dbReference type="SUPFAM" id="SSF48464">
    <property type="entry name" value="ENTH/VHS domain"/>
    <property type="match status" value="1"/>
</dbReference>
<reference evidence="7" key="1">
    <citation type="submission" date="2019-08" db="EMBL/GenBank/DDBJ databases">
        <title>The genome of the North American firefly Photinus pyralis.</title>
        <authorList>
            <consortium name="Photinus pyralis genome working group"/>
            <person name="Fallon T.R."/>
            <person name="Sander Lower S.E."/>
            <person name="Weng J.-K."/>
        </authorList>
    </citation>
    <scope>NUCLEOTIDE SEQUENCE</scope>
    <source>
        <strain evidence="7">TRF0915ILg1</strain>
        <tissue evidence="7">Whole body</tissue>
    </source>
</reference>
<dbReference type="EMBL" id="VTPC01090977">
    <property type="protein sequence ID" value="KAF2880369.1"/>
    <property type="molecule type" value="Genomic_DNA"/>
</dbReference>
<evidence type="ECO:0000256" key="3">
    <source>
        <dbReference type="SAM" id="MobiDB-lite"/>
    </source>
</evidence>
<dbReference type="Gene3D" id="3.30.70.330">
    <property type="match status" value="1"/>
</dbReference>
<dbReference type="SUPFAM" id="SSF54928">
    <property type="entry name" value="RNA-binding domain, RBD"/>
    <property type="match status" value="1"/>
</dbReference>
<feature type="compositionally biased region" description="Basic and acidic residues" evidence="3">
    <location>
        <begin position="708"/>
        <end position="718"/>
    </location>
</feature>
<dbReference type="InterPro" id="IPR013170">
    <property type="entry name" value="mRNA_splic_Cwf21_dom"/>
</dbReference>
<name>A0A8K0C6S7_IGNLU</name>
<proteinExistence type="predicted"/>
<dbReference type="InterPro" id="IPR047488">
    <property type="entry name" value="SR140_cwf21"/>
</dbReference>
<feature type="domain" description="RRM" evidence="4">
    <location>
        <begin position="144"/>
        <end position="222"/>
    </location>
</feature>
<dbReference type="Pfam" id="PF04818">
    <property type="entry name" value="CID"/>
    <property type="match status" value="1"/>
</dbReference>
<keyword evidence="1 2" id="KW-0694">RNA-binding</keyword>
<feature type="compositionally biased region" description="Basic residues" evidence="3">
    <location>
        <begin position="719"/>
        <end position="728"/>
    </location>
</feature>
<dbReference type="InterPro" id="IPR012677">
    <property type="entry name" value="Nucleotide-bd_a/b_plait_sf"/>
</dbReference>
<dbReference type="InterPro" id="IPR035979">
    <property type="entry name" value="RBD_domain_sf"/>
</dbReference>
<evidence type="ECO:0000256" key="1">
    <source>
        <dbReference type="ARBA" id="ARBA00022884"/>
    </source>
</evidence>
<dbReference type="CDD" id="cd21370">
    <property type="entry name" value="cwf21_SR140"/>
    <property type="match status" value="1"/>
</dbReference>
<feature type="domain" description="SURP motif" evidence="5">
    <location>
        <begin position="290"/>
        <end position="333"/>
    </location>
</feature>
<dbReference type="InterPro" id="IPR008942">
    <property type="entry name" value="ENTH_VHS"/>
</dbReference>
<dbReference type="SUPFAM" id="SSF109905">
    <property type="entry name" value="Surp module (SWAP domain)"/>
    <property type="match status" value="1"/>
</dbReference>
<evidence type="ECO:0000313" key="8">
    <source>
        <dbReference type="Proteomes" id="UP000801492"/>
    </source>
</evidence>
<dbReference type="Gene3D" id="1.25.40.90">
    <property type="match status" value="1"/>
</dbReference>
<comment type="caution">
    <text evidence="7">The sequence shown here is derived from an EMBL/GenBank/DDBJ whole genome shotgun (WGS) entry which is preliminary data.</text>
</comment>
<dbReference type="AlphaFoldDB" id="A0A8K0C6S7"/>
<dbReference type="PROSITE" id="PS50128">
    <property type="entry name" value="SURP"/>
    <property type="match status" value="1"/>
</dbReference>
<evidence type="ECO:0000259" key="4">
    <source>
        <dbReference type="PROSITE" id="PS50102"/>
    </source>
</evidence>
<feature type="region of interest" description="Disordered" evidence="3">
    <location>
        <begin position="686"/>
        <end position="745"/>
    </location>
</feature>
<dbReference type="InterPro" id="IPR000504">
    <property type="entry name" value="RRM_dom"/>
</dbReference>
<dbReference type="PROSITE" id="PS50102">
    <property type="entry name" value="RRM"/>
    <property type="match status" value="1"/>
</dbReference>
<evidence type="ECO:0000259" key="5">
    <source>
        <dbReference type="PROSITE" id="PS50128"/>
    </source>
</evidence>
<gene>
    <name evidence="7" type="ORF">ILUMI_25785</name>
</gene>
<dbReference type="PANTHER" id="PTHR23140:SF0">
    <property type="entry name" value="U2 SNRNP-ASSOCIATED SURP MOTIF-CONTAINING PROTEIN"/>
    <property type="match status" value="1"/>
</dbReference>
<dbReference type="Pfam" id="PF01805">
    <property type="entry name" value="Surp"/>
    <property type="match status" value="1"/>
</dbReference>
<dbReference type="SMART" id="SM00648">
    <property type="entry name" value="SWAP"/>
    <property type="match status" value="1"/>
</dbReference>
<dbReference type="OrthoDB" id="377209at2759"/>
<dbReference type="SMART" id="SM00582">
    <property type="entry name" value="RPR"/>
    <property type="match status" value="1"/>
</dbReference>
<accession>A0A8K0C6S7</accession>
<dbReference type="PROSITE" id="PS51391">
    <property type="entry name" value="CID"/>
    <property type="match status" value="1"/>
</dbReference>
<dbReference type="GO" id="GO:0006396">
    <property type="term" value="P:RNA processing"/>
    <property type="evidence" value="ECO:0007669"/>
    <property type="project" value="InterPro"/>
</dbReference>
<dbReference type="GO" id="GO:0005634">
    <property type="term" value="C:nucleus"/>
    <property type="evidence" value="ECO:0007669"/>
    <property type="project" value="TreeGrafter"/>
</dbReference>
<feature type="domain" description="CID" evidence="6">
    <location>
        <begin position="391"/>
        <end position="536"/>
    </location>
</feature>
<sequence>MSKKELERKQREEQKATAYAFQEFIKTFQDTSGPPNKMFVKSGILNVKTGQEIESEKGQIYNPQPFFKQDSSSTIKNAIECARLLKENKLDRGKGQEKPKSNLELLKEELKLRHMERGERNKIKDELTLYSSLGGLGSNDPNTTNLFIANINPKITEQDLMQVFGAYGPLASVKIMWPRCDDKTTNRTTNCGFVAFMSRSDGERAMHDLKDRDDMRVGWGKPVELPSNPIYIPPELLKLSLPPPYTGLPFNAQPLNQPFKYPTNEQEMEELLYNSVVKVTIPLDKRVLMTVHRMIEFVIREGPLFEAMIMNQEINNPTYQFLFDNRNSVHIYYRWKLYSLLHGDSQKNWSTKEFRMFKNGSIWCPPVIPNYTKGMPEHLINSSSKVDKSMLSDAQKTRFIQLIQTLNLTKKKIGETMVFCLNHVDAVKDIVDVIIDSFMNASTKAPKKIARLYLLSDVLYNSSMKKCYAPIYRTEFEKHLLEIFQQLHITFSSLNSTTDKETFKSKVLSVLRSWDLWKIYPNEYLNALENTFLGINSENEVEEDSDADEPLDGANLIKRSIKNGSEFVVKEEIKEKTKIVPLKLEQILPGFIPSKWETVDPEQVEAQAMSTKKFYDLEIQRQLQEEKKRKQTENKKLSEPEREMLRKVEVMVMQYQDEYESGKRKLKKGKSLENELDNYRNQLLEKMKKETHESRSKKSASPLSSDSNDERDKSENYSKHKKLRNKHSSYRDRENQKDHKRRHRF</sequence>
<dbReference type="Pfam" id="PF00076">
    <property type="entry name" value="RRM_1"/>
    <property type="match status" value="1"/>
</dbReference>
<protein>
    <recommendedName>
        <fullName evidence="9">U2 snRNP-associated SURP motif-containing protein</fullName>
    </recommendedName>
</protein>
<evidence type="ECO:0000313" key="7">
    <source>
        <dbReference type="EMBL" id="KAF2880369.1"/>
    </source>
</evidence>
<evidence type="ECO:0000256" key="2">
    <source>
        <dbReference type="PROSITE-ProRule" id="PRU00176"/>
    </source>
</evidence>
<evidence type="ECO:0000259" key="6">
    <source>
        <dbReference type="PROSITE" id="PS51391"/>
    </source>
</evidence>
<keyword evidence="8" id="KW-1185">Reference proteome</keyword>
<dbReference type="SMART" id="SM01115">
    <property type="entry name" value="cwf21"/>
    <property type="match status" value="1"/>
</dbReference>
<dbReference type="InterPro" id="IPR000061">
    <property type="entry name" value="Surp"/>
</dbReference>
<dbReference type="Proteomes" id="UP000801492">
    <property type="component" value="Unassembled WGS sequence"/>
</dbReference>
<evidence type="ECO:0008006" key="9">
    <source>
        <dbReference type="Google" id="ProtNLM"/>
    </source>
</evidence>
<feature type="compositionally biased region" description="Basic and acidic residues" evidence="3">
    <location>
        <begin position="686"/>
        <end position="696"/>
    </location>
</feature>